<evidence type="ECO:0000256" key="2">
    <source>
        <dbReference type="ARBA" id="ARBA00022801"/>
    </source>
</evidence>
<sequence length="381" mass="43088">MGLLSEKKYDPAPSDFKLEQVHVYIRHGERTPWSVPMEGPPANIPRFWNACGATKRYKAAVMGENGMTDFTEIIRVNERRDGYAQEGECISGELTDSGRKSSFRVGQELRKLYIERLGFLPDVLDSHKPVYFRPLKLDNLFANVEGCGRLEELLSEFKLAATKDHNPKLEKLGPKLSKYIKGRPITVDTKPRLIAIIDTIRAANAHGVPIPPEFKDPNIFSVMESAICDVWFRGYKDEEFRRLAMGRLLAEVSEVMSARVNGMETPKIRLLACHTSLIGLCQTLGVFDNRWPKFTASVTFELFSKSAPSSSSFSLLSRKPAAKYFVRMRYQNRNMALPACAAPGDHLPGSPEFCTLAAFQEHIRTMTPEDWKKECIPKKPR</sequence>
<evidence type="ECO:0008006" key="6">
    <source>
        <dbReference type="Google" id="ProtNLM"/>
    </source>
</evidence>
<dbReference type="EMBL" id="CAJMWX010001662">
    <property type="protein sequence ID" value="CAE6501258.1"/>
    <property type="molecule type" value="Genomic_DNA"/>
</dbReference>
<dbReference type="Pfam" id="PF00328">
    <property type="entry name" value="His_Phos_2"/>
    <property type="match status" value="1"/>
</dbReference>
<dbReference type="Gene3D" id="3.40.50.1240">
    <property type="entry name" value="Phosphoglycerate mutase-like"/>
    <property type="match status" value="2"/>
</dbReference>
<reference evidence="3" key="1">
    <citation type="submission" date="2021-01" db="EMBL/GenBank/DDBJ databases">
        <authorList>
            <person name="Kaushik A."/>
        </authorList>
    </citation>
    <scope>NUCLEOTIDE SEQUENCE</scope>
    <source>
        <strain evidence="4">AG4-R118</strain>
        <strain evidence="3">AG4-RS23</strain>
    </source>
</reference>
<organism evidence="3 5">
    <name type="scientific">Rhizoctonia solani</name>
    <dbReference type="NCBI Taxonomy" id="456999"/>
    <lineage>
        <taxon>Eukaryota</taxon>
        <taxon>Fungi</taxon>
        <taxon>Dikarya</taxon>
        <taxon>Basidiomycota</taxon>
        <taxon>Agaricomycotina</taxon>
        <taxon>Agaricomycetes</taxon>
        <taxon>Cantharellales</taxon>
        <taxon>Ceratobasidiaceae</taxon>
        <taxon>Rhizoctonia</taxon>
    </lineage>
</organism>
<dbReference type="EMBL" id="CAJMWY010000543">
    <property type="protein sequence ID" value="CAE6438193.1"/>
    <property type="molecule type" value="Genomic_DNA"/>
</dbReference>
<dbReference type="InterPro" id="IPR050645">
    <property type="entry name" value="Histidine_acid_phosphatase"/>
</dbReference>
<dbReference type="AlphaFoldDB" id="A0A8H3ANA6"/>
<dbReference type="PANTHER" id="PTHR11567:SF110">
    <property type="entry name" value="2-PHOSPHOXYLOSE PHOSPHATASE 1"/>
    <property type="match status" value="1"/>
</dbReference>
<dbReference type="InterPro" id="IPR000560">
    <property type="entry name" value="His_Pase_clade-2"/>
</dbReference>
<dbReference type="Proteomes" id="UP000663861">
    <property type="component" value="Unassembled WGS sequence"/>
</dbReference>
<dbReference type="Proteomes" id="UP000663888">
    <property type="component" value="Unassembled WGS sequence"/>
</dbReference>
<comment type="caution">
    <text evidence="3">The sequence shown here is derived from an EMBL/GenBank/DDBJ whole genome shotgun (WGS) entry which is preliminary data.</text>
</comment>
<comment type="similarity">
    <text evidence="1">Belongs to the histidine acid phosphatase family.</text>
</comment>
<dbReference type="SUPFAM" id="SSF53254">
    <property type="entry name" value="Phosphoglycerate mutase-like"/>
    <property type="match status" value="1"/>
</dbReference>
<evidence type="ECO:0000313" key="4">
    <source>
        <dbReference type="EMBL" id="CAE6501258.1"/>
    </source>
</evidence>
<evidence type="ECO:0000313" key="5">
    <source>
        <dbReference type="Proteomes" id="UP000663861"/>
    </source>
</evidence>
<accession>A0A8H3ANA6</accession>
<evidence type="ECO:0000256" key="1">
    <source>
        <dbReference type="ARBA" id="ARBA00005375"/>
    </source>
</evidence>
<dbReference type="InterPro" id="IPR029033">
    <property type="entry name" value="His_PPase_superfam"/>
</dbReference>
<gene>
    <name evidence="4" type="ORF">RDB_LOCUS153344</name>
    <name evidence="3" type="ORF">RDB_LOCUS35854</name>
</gene>
<protein>
    <recommendedName>
        <fullName evidence="6">Phosphoglycerate mutase-like protein</fullName>
    </recommendedName>
</protein>
<name>A0A8H3ANA6_9AGAM</name>
<dbReference type="PANTHER" id="PTHR11567">
    <property type="entry name" value="ACID PHOSPHATASE-RELATED"/>
    <property type="match status" value="1"/>
</dbReference>
<keyword evidence="2" id="KW-0378">Hydrolase</keyword>
<dbReference type="GO" id="GO:0016791">
    <property type="term" value="F:phosphatase activity"/>
    <property type="evidence" value="ECO:0007669"/>
    <property type="project" value="TreeGrafter"/>
</dbReference>
<evidence type="ECO:0000313" key="3">
    <source>
        <dbReference type="EMBL" id="CAE6438193.1"/>
    </source>
</evidence>
<proteinExistence type="inferred from homology"/>